<feature type="transmembrane region" description="Helical" evidence="6">
    <location>
        <begin position="1179"/>
        <end position="1201"/>
    </location>
</feature>
<evidence type="ECO:0000256" key="7">
    <source>
        <dbReference type="SAM" id="SignalP"/>
    </source>
</evidence>
<evidence type="ECO:0000256" key="2">
    <source>
        <dbReference type="ARBA" id="ARBA00012729"/>
    </source>
</evidence>
<feature type="chain" id="PRO_5045791794" description="chitinase" evidence="7">
    <location>
        <begin position="23"/>
        <end position="1290"/>
    </location>
</feature>
<reference evidence="9 10" key="1">
    <citation type="submission" date="2024-07" db="EMBL/GenBank/DDBJ databases">
        <title>Section-level genome sequencing and comparative genomics of Aspergillus sections Usti and Cavernicolus.</title>
        <authorList>
            <consortium name="Lawrence Berkeley National Laboratory"/>
            <person name="Nybo J.L."/>
            <person name="Vesth T.C."/>
            <person name="Theobald S."/>
            <person name="Frisvad J.C."/>
            <person name="Larsen T.O."/>
            <person name="Kjaerboelling I."/>
            <person name="Rothschild-Mancinelli K."/>
            <person name="Lyhne E.K."/>
            <person name="Kogle M.E."/>
            <person name="Barry K."/>
            <person name="Clum A."/>
            <person name="Na H."/>
            <person name="Ledsgaard L."/>
            <person name="Lin J."/>
            <person name="Lipzen A."/>
            <person name="Kuo A."/>
            <person name="Riley R."/>
            <person name="Mondo S."/>
            <person name="Labutti K."/>
            <person name="Haridas S."/>
            <person name="Pangalinan J."/>
            <person name="Salamov A.A."/>
            <person name="Simmons B.A."/>
            <person name="Magnuson J.K."/>
            <person name="Chen J."/>
            <person name="Drula E."/>
            <person name="Henrissat B."/>
            <person name="Wiebenga A."/>
            <person name="Lubbers R.J."/>
            <person name="Gomes A.C."/>
            <person name="Makela M.R."/>
            <person name="Stajich J."/>
            <person name="Grigoriev I.V."/>
            <person name="Mortensen U.H."/>
            <person name="De Vries R.P."/>
            <person name="Baker S.E."/>
            <person name="Andersen M.R."/>
        </authorList>
    </citation>
    <scope>NUCLEOTIDE SEQUENCE [LARGE SCALE GENOMIC DNA]</scope>
    <source>
        <strain evidence="9 10">CBS 588.65</strain>
    </source>
</reference>
<dbReference type="CDD" id="cd00035">
    <property type="entry name" value="ChtBD1"/>
    <property type="match status" value="1"/>
</dbReference>
<keyword evidence="4" id="KW-0843">Virulence</keyword>
<keyword evidence="10" id="KW-1185">Reference proteome</keyword>
<gene>
    <name evidence="9" type="ORF">BJX63DRAFT_425114</name>
</gene>
<dbReference type="InterPro" id="IPR036779">
    <property type="entry name" value="LysM_dom_sf"/>
</dbReference>
<organism evidence="9 10">
    <name type="scientific">Aspergillus granulosus</name>
    <dbReference type="NCBI Taxonomy" id="176169"/>
    <lineage>
        <taxon>Eukaryota</taxon>
        <taxon>Fungi</taxon>
        <taxon>Dikarya</taxon>
        <taxon>Ascomycota</taxon>
        <taxon>Pezizomycotina</taxon>
        <taxon>Eurotiomycetes</taxon>
        <taxon>Eurotiomycetidae</taxon>
        <taxon>Eurotiales</taxon>
        <taxon>Aspergillaceae</taxon>
        <taxon>Aspergillus</taxon>
        <taxon>Aspergillus subgen. Nidulantes</taxon>
    </lineage>
</organism>
<evidence type="ECO:0000256" key="1">
    <source>
        <dbReference type="ARBA" id="ARBA00008682"/>
    </source>
</evidence>
<keyword evidence="7" id="KW-0732">Signal</keyword>
<evidence type="ECO:0000256" key="5">
    <source>
        <dbReference type="SAM" id="MobiDB-lite"/>
    </source>
</evidence>
<proteinExistence type="inferred from homology"/>
<dbReference type="InterPro" id="IPR036861">
    <property type="entry name" value="Endochitinase-like_sf"/>
</dbReference>
<dbReference type="SUPFAM" id="SSF51445">
    <property type="entry name" value="(Trans)glycosidases"/>
    <property type="match status" value="1"/>
</dbReference>
<dbReference type="InterPro" id="IPR001223">
    <property type="entry name" value="Glyco_hydro18_cat"/>
</dbReference>
<dbReference type="InterPro" id="IPR053214">
    <property type="entry name" value="LysM12-like"/>
</dbReference>
<feature type="domain" description="GH18" evidence="8">
    <location>
        <begin position="535"/>
        <end position="914"/>
    </location>
</feature>
<protein>
    <recommendedName>
        <fullName evidence="2">chitinase</fullName>
        <ecNumber evidence="2">3.2.1.14</ecNumber>
    </recommendedName>
</protein>
<dbReference type="InterPro" id="IPR029070">
    <property type="entry name" value="Chitinase_insertion_sf"/>
</dbReference>
<evidence type="ECO:0000256" key="3">
    <source>
        <dbReference type="ARBA" id="ARBA00022669"/>
    </source>
</evidence>
<evidence type="ECO:0000313" key="9">
    <source>
        <dbReference type="EMBL" id="KAL2807808.1"/>
    </source>
</evidence>
<dbReference type="SUPFAM" id="SSF57016">
    <property type="entry name" value="Plant lectins/antimicrobial peptides"/>
    <property type="match status" value="1"/>
</dbReference>
<evidence type="ECO:0000313" key="10">
    <source>
        <dbReference type="Proteomes" id="UP001610334"/>
    </source>
</evidence>
<keyword evidence="6" id="KW-0812">Transmembrane</keyword>
<dbReference type="Gene3D" id="3.20.20.80">
    <property type="entry name" value="Glycosidases"/>
    <property type="match status" value="1"/>
</dbReference>
<dbReference type="PROSITE" id="PS51910">
    <property type="entry name" value="GH18_2"/>
    <property type="match status" value="1"/>
</dbReference>
<keyword evidence="6" id="KW-1133">Transmembrane helix</keyword>
<comment type="caution">
    <text evidence="9">The sequence shown here is derived from an EMBL/GenBank/DDBJ whole genome shotgun (WGS) entry which is preliminary data.</text>
</comment>
<feature type="signal peptide" evidence="7">
    <location>
        <begin position="1"/>
        <end position="22"/>
    </location>
</feature>
<evidence type="ECO:0000259" key="8">
    <source>
        <dbReference type="PROSITE" id="PS51910"/>
    </source>
</evidence>
<dbReference type="Gene3D" id="3.30.60.10">
    <property type="entry name" value="Endochitinase-like"/>
    <property type="match status" value="1"/>
</dbReference>
<dbReference type="Proteomes" id="UP001610334">
    <property type="component" value="Unassembled WGS sequence"/>
</dbReference>
<dbReference type="EC" id="3.2.1.14" evidence="2"/>
<keyword evidence="3" id="KW-0147">Chitin-binding</keyword>
<dbReference type="SMART" id="SM00636">
    <property type="entry name" value="Glyco_18"/>
    <property type="match status" value="1"/>
</dbReference>
<dbReference type="InterPro" id="IPR017853">
    <property type="entry name" value="GH"/>
</dbReference>
<accession>A0ABR4GYZ8</accession>
<dbReference type="EMBL" id="JBFXLT010000130">
    <property type="protein sequence ID" value="KAL2807808.1"/>
    <property type="molecule type" value="Genomic_DNA"/>
</dbReference>
<dbReference type="Gene3D" id="3.10.350.10">
    <property type="entry name" value="LysM domain"/>
    <property type="match status" value="1"/>
</dbReference>
<comment type="similarity">
    <text evidence="1">Belongs to the glycosyl hydrolase 18 family. Chitinase class V subfamily.</text>
</comment>
<dbReference type="PANTHER" id="PTHR47700">
    <property type="entry name" value="V CHITINASE, PUTATIVE (AFU_ORTHOLOGUE AFUA_6G13720)-RELATED"/>
    <property type="match status" value="1"/>
</dbReference>
<dbReference type="CDD" id="cd02878">
    <property type="entry name" value="GH18_zymocin_alpha"/>
    <property type="match status" value="1"/>
</dbReference>
<dbReference type="PANTHER" id="PTHR47700:SF2">
    <property type="entry name" value="CHITINASE"/>
    <property type="match status" value="1"/>
</dbReference>
<sequence>MKFPLTFAFALALLLATSSSQSTPFDPCPAQCSTVGLDPSNWTYLHGERALRRCNETTIFDTALYTPVNGSNTHVTFRACKASQADTTRELEFSVTPFTFGLPQRRRSAGSSLSSASCIADVEEDIVTNNTTDIHFLHGGKPSSSSSSSISNNDKNDIVPAAVALADFIDSTSSDCSSGRSKSSVVFAHSGNAVVGLYIGREIYRPSALKILRAFIEGVESNPSSADQVTAAQVCGGNGEGKDYPNTWIMGIYADPSGDIASIQEAVRRWSDAKCLTGFEHKDVWKDTEISLLKAVKMPQAVALQSGLEKSGASSTTQEENEEMGVSDLNRRQDAECRAIQAAHGDGCASLALRCGVSQTMLKNYNKNVTNFCDTLQAEQWVCCSPGVLPDFSPKPNPDGSCATYTIQHDDICFSIADTLNKNTWGWAGCDDLQVGQRICLSSGDPPMPAAIQNAVCGPQVPGTSRPTDGTELKDLNPCPLKACCNIWGQCGLTSDFCIETPADTGAPGTSRPGANGCVSNCGMEIVRGDPPASFSRVAYFEAWNKERACLHMDITNIDTDWFTHIHFAFGDITPDFKVDVSPVQDQFDKLLTMSGSNIKRILSFGGWAFSVERPTYTIFREGVTPENRLAFANNVVNFINEHDLEGVDFDWEYPAAPDLPNIPPGIIEEGKNYLEFLKMVKRRLPNKSVSIAAPASYWYLKGYPIEEISKVVDYIIYMTYDLHGQWDYGNKWSSEGCPEGNCLRSHVNITETRTALSMITKAGVPARKVFCGIASYGRSFRMAKEGCTGPECHFTGTNLVSDAAKGVCTDEGGYIAAAEIREIIGFSLDEDEESTEFMTESWHDGGSNSDILVYDGLEWVAWMSDTTKRTRSDWYKQLGFGGTSDWAVDLDRYGGGSGGVPQEGDEDEYGDYYDGPPYVPCDPEAPYETLEDLKSNLDSIPDRCLPVYISQVLLKLLNAALDRYHNDVNQGYDSKFASYAKYMKKAAPKQLETFMDWITGPGQEYFDCDLVNVFDNYDPYKGSCPVPYDRRDLERSNWELEYTLTDEEGFYNALLEETGLDELAIEFGFTTSETPCYISGNQCAPHTVDITNSPLVKEGFEPPNPKDIVEVALTNMTELKSKLILTSLEIAMGRWEGSDIDVILVLSMPVFMVMQAVEAMEEAKEIGEEIEEAEERALILGIISAVLFFIPLGGPAAAMLNMPRFARMISMAGLVGEAGLALVDIIDDPTMAPLAIFGVLSEGKLRTPKSYKDAADNRRLMTSEDLGKLGEVFKKNDDALQDILSVCTR</sequence>
<dbReference type="InterPro" id="IPR011583">
    <property type="entry name" value="Chitinase_II/V-like_cat"/>
</dbReference>
<feature type="region of interest" description="Disordered" evidence="5">
    <location>
        <begin position="307"/>
        <end position="328"/>
    </location>
</feature>
<dbReference type="SUPFAM" id="SSF54556">
    <property type="entry name" value="Chitinase insertion domain"/>
    <property type="match status" value="1"/>
</dbReference>
<keyword evidence="6" id="KW-0472">Membrane</keyword>
<evidence type="ECO:0000256" key="4">
    <source>
        <dbReference type="ARBA" id="ARBA00023026"/>
    </source>
</evidence>
<name>A0ABR4GYZ8_9EURO</name>
<dbReference type="Pfam" id="PF00704">
    <property type="entry name" value="Glyco_hydro_18"/>
    <property type="match status" value="1"/>
</dbReference>
<evidence type="ECO:0000256" key="6">
    <source>
        <dbReference type="SAM" id="Phobius"/>
    </source>
</evidence>
<dbReference type="Gene3D" id="3.10.50.10">
    <property type="match status" value="1"/>
</dbReference>